<keyword evidence="2" id="KW-0436">Ligase</keyword>
<feature type="domain" description="Biotin carboxylation" evidence="6">
    <location>
        <begin position="1"/>
        <end position="80"/>
    </location>
</feature>
<protein>
    <recommendedName>
        <fullName evidence="1">biotin carboxylase</fullName>
        <ecNumber evidence="1">6.3.4.14</ecNumber>
    </recommendedName>
</protein>
<dbReference type="GO" id="GO:0005524">
    <property type="term" value="F:ATP binding"/>
    <property type="evidence" value="ECO:0007669"/>
    <property type="project" value="UniProtKB-KW"/>
</dbReference>
<keyword evidence="4" id="KW-0067">ATP-binding</keyword>
<sequence length="80" mass="9050">MLTRGEIAVRVIRVCKEMGIMTVVVYSEADREALHVKLVDEAYCIGPVSAFVQGKFNTKFLEMNSLSLVEQDVGRRERCL</sequence>
<reference evidence="7 8" key="1">
    <citation type="submission" date="2019-07" db="EMBL/GenBank/DDBJ databases">
        <title>Whole genome shotgun sequence of Aneurinibacillus danicus NBRC 102444.</title>
        <authorList>
            <person name="Hosoyama A."/>
            <person name="Uohara A."/>
            <person name="Ohji S."/>
            <person name="Ichikawa N."/>
        </authorList>
    </citation>
    <scope>NUCLEOTIDE SEQUENCE [LARGE SCALE GENOMIC DNA]</scope>
    <source>
        <strain evidence="7 8">NBRC 102444</strain>
    </source>
</reference>
<proteinExistence type="predicted"/>
<evidence type="ECO:0000256" key="1">
    <source>
        <dbReference type="ARBA" id="ARBA00013263"/>
    </source>
</evidence>
<dbReference type="AlphaFoldDB" id="A0A511V0Z4"/>
<dbReference type="PROSITE" id="PS50979">
    <property type="entry name" value="BC"/>
    <property type="match status" value="1"/>
</dbReference>
<keyword evidence="5" id="KW-0092">Biotin</keyword>
<dbReference type="Proteomes" id="UP000321157">
    <property type="component" value="Unassembled WGS sequence"/>
</dbReference>
<evidence type="ECO:0000313" key="7">
    <source>
        <dbReference type="EMBL" id="GEN32577.1"/>
    </source>
</evidence>
<dbReference type="EC" id="6.3.4.14" evidence="1"/>
<evidence type="ECO:0000259" key="6">
    <source>
        <dbReference type="PROSITE" id="PS50979"/>
    </source>
</evidence>
<evidence type="ECO:0000313" key="8">
    <source>
        <dbReference type="Proteomes" id="UP000321157"/>
    </source>
</evidence>
<dbReference type="OrthoDB" id="4277356at2"/>
<evidence type="ECO:0000256" key="3">
    <source>
        <dbReference type="ARBA" id="ARBA00022741"/>
    </source>
</evidence>
<organism evidence="7 8">
    <name type="scientific">Aneurinibacillus danicus</name>
    <dbReference type="NCBI Taxonomy" id="267746"/>
    <lineage>
        <taxon>Bacteria</taxon>
        <taxon>Bacillati</taxon>
        <taxon>Bacillota</taxon>
        <taxon>Bacilli</taxon>
        <taxon>Bacillales</taxon>
        <taxon>Paenibacillaceae</taxon>
        <taxon>Aneurinibacillus group</taxon>
        <taxon>Aneurinibacillus</taxon>
    </lineage>
</organism>
<dbReference type="Pfam" id="PF00289">
    <property type="entry name" value="Biotin_carb_N"/>
    <property type="match status" value="1"/>
</dbReference>
<keyword evidence="3" id="KW-0547">Nucleotide-binding</keyword>
<name>A0A511V0Z4_9BACL</name>
<dbReference type="PANTHER" id="PTHR18866">
    <property type="entry name" value="CARBOXYLASE:PYRUVATE/ACETYL-COA/PROPIONYL-COA CARBOXYLASE"/>
    <property type="match status" value="1"/>
</dbReference>
<keyword evidence="8" id="KW-1185">Reference proteome</keyword>
<dbReference type="PANTHER" id="PTHR18866:SF33">
    <property type="entry name" value="METHYLCROTONOYL-COA CARBOXYLASE SUBUNIT ALPHA, MITOCHONDRIAL-RELATED"/>
    <property type="match status" value="1"/>
</dbReference>
<evidence type="ECO:0000256" key="5">
    <source>
        <dbReference type="ARBA" id="ARBA00023267"/>
    </source>
</evidence>
<dbReference type="InterPro" id="IPR005481">
    <property type="entry name" value="BC-like_N"/>
</dbReference>
<dbReference type="Gene3D" id="3.40.50.20">
    <property type="match status" value="1"/>
</dbReference>
<dbReference type="InterPro" id="IPR011764">
    <property type="entry name" value="Biotin_carboxylation_dom"/>
</dbReference>
<dbReference type="InterPro" id="IPR050856">
    <property type="entry name" value="Biotin_carboxylase_complex"/>
</dbReference>
<gene>
    <name evidence="7" type="ORF">ADA01nite_00370</name>
</gene>
<comment type="caution">
    <text evidence="7">The sequence shown here is derived from an EMBL/GenBank/DDBJ whole genome shotgun (WGS) entry which is preliminary data.</text>
</comment>
<dbReference type="SUPFAM" id="SSF52440">
    <property type="entry name" value="PreATP-grasp domain"/>
    <property type="match status" value="1"/>
</dbReference>
<dbReference type="EMBL" id="BJXX01000006">
    <property type="protein sequence ID" value="GEN32577.1"/>
    <property type="molecule type" value="Genomic_DNA"/>
</dbReference>
<dbReference type="InterPro" id="IPR016185">
    <property type="entry name" value="PreATP-grasp_dom_sf"/>
</dbReference>
<evidence type="ECO:0000256" key="2">
    <source>
        <dbReference type="ARBA" id="ARBA00022598"/>
    </source>
</evidence>
<dbReference type="GO" id="GO:0004075">
    <property type="term" value="F:biotin carboxylase activity"/>
    <property type="evidence" value="ECO:0007669"/>
    <property type="project" value="UniProtKB-EC"/>
</dbReference>
<accession>A0A511V0Z4</accession>
<evidence type="ECO:0000256" key="4">
    <source>
        <dbReference type="ARBA" id="ARBA00022840"/>
    </source>
</evidence>